<organism evidence="3 4">
    <name type="scientific">Sphaerosporella brunnea</name>
    <dbReference type="NCBI Taxonomy" id="1250544"/>
    <lineage>
        <taxon>Eukaryota</taxon>
        <taxon>Fungi</taxon>
        <taxon>Dikarya</taxon>
        <taxon>Ascomycota</taxon>
        <taxon>Pezizomycotina</taxon>
        <taxon>Pezizomycetes</taxon>
        <taxon>Pezizales</taxon>
        <taxon>Pyronemataceae</taxon>
        <taxon>Sphaerosporella</taxon>
    </lineage>
</organism>
<name>A0A5J5ENX9_9PEZI</name>
<proteinExistence type="predicted"/>
<protein>
    <recommendedName>
        <fullName evidence="2">Sacsin/Nov domain-containing protein</fullName>
    </recommendedName>
</protein>
<dbReference type="InterPro" id="IPR022155">
    <property type="entry name" value="DUF3684"/>
</dbReference>
<dbReference type="Pfam" id="PF12449">
    <property type="entry name" value="DUF3684"/>
    <property type="match status" value="1"/>
</dbReference>
<dbReference type="InterPro" id="IPR020575">
    <property type="entry name" value="Hsp90_N"/>
</dbReference>
<gene>
    <name evidence="3" type="ORF">FN846DRAFT_991476</name>
</gene>
<dbReference type="NCBIfam" id="NF047352">
    <property type="entry name" value="P_loop_sacsin"/>
    <property type="match status" value="1"/>
</dbReference>
<dbReference type="PRINTS" id="PR00775">
    <property type="entry name" value="HEATSHOCK90"/>
</dbReference>
<feature type="region of interest" description="Disordered" evidence="1">
    <location>
        <begin position="1"/>
        <end position="21"/>
    </location>
</feature>
<dbReference type="CDD" id="cd22265">
    <property type="entry name" value="UDM1_RNF168"/>
    <property type="match status" value="1"/>
</dbReference>
<dbReference type="PANTHER" id="PTHR47839">
    <property type="entry name" value="DOMAIN PROTEIN, PUTATIVE (AFU_ORTHOLOGUE AFUA_6G04830)-RELATED"/>
    <property type="match status" value="1"/>
</dbReference>
<dbReference type="Gene3D" id="3.30.565.10">
    <property type="entry name" value="Histidine kinase-like ATPase, C-terminal domain"/>
    <property type="match status" value="1"/>
</dbReference>
<feature type="compositionally biased region" description="Basic and acidic residues" evidence="1">
    <location>
        <begin position="1359"/>
        <end position="1401"/>
    </location>
</feature>
<feature type="domain" description="Sacsin/Nov" evidence="2">
    <location>
        <begin position="32"/>
        <end position="158"/>
    </location>
</feature>
<keyword evidence="4" id="KW-1185">Reference proteome</keyword>
<evidence type="ECO:0000313" key="4">
    <source>
        <dbReference type="Proteomes" id="UP000326924"/>
    </source>
</evidence>
<dbReference type="EMBL" id="VXIS01000183">
    <property type="protein sequence ID" value="KAA8898498.1"/>
    <property type="molecule type" value="Genomic_DNA"/>
</dbReference>
<reference evidence="3 4" key="1">
    <citation type="submission" date="2019-09" db="EMBL/GenBank/DDBJ databases">
        <title>Draft genome of the ectomycorrhizal ascomycete Sphaerosporella brunnea.</title>
        <authorList>
            <consortium name="DOE Joint Genome Institute"/>
            <person name="Benucci G.M."/>
            <person name="Marozzi G."/>
            <person name="Antonielli L."/>
            <person name="Sanchez S."/>
            <person name="Marco P."/>
            <person name="Wang X."/>
            <person name="Falini L.B."/>
            <person name="Barry K."/>
            <person name="Haridas S."/>
            <person name="Lipzen A."/>
            <person name="Labutti K."/>
            <person name="Grigoriev I.V."/>
            <person name="Murat C."/>
            <person name="Martin F."/>
            <person name="Albertini E."/>
            <person name="Donnini D."/>
            <person name="Bonito G."/>
        </authorList>
    </citation>
    <scope>NUCLEOTIDE SEQUENCE [LARGE SCALE GENOMIC DNA]</scope>
    <source>
        <strain evidence="3 4">Sb_GMNB300</strain>
    </source>
</reference>
<feature type="compositionally biased region" description="Pro residues" evidence="1">
    <location>
        <begin position="1420"/>
        <end position="1429"/>
    </location>
</feature>
<dbReference type="OrthoDB" id="10031156at2759"/>
<dbReference type="PANTHER" id="PTHR47839:SF1">
    <property type="entry name" value="DOMAIN PROTEIN, PUTATIVE (AFU_ORTHOLOGUE AFUA_6G04830)-RELATED"/>
    <property type="match status" value="1"/>
</dbReference>
<feature type="compositionally biased region" description="Polar residues" evidence="1">
    <location>
        <begin position="1480"/>
        <end position="1489"/>
    </location>
</feature>
<evidence type="ECO:0000256" key="1">
    <source>
        <dbReference type="SAM" id="MobiDB-lite"/>
    </source>
</evidence>
<evidence type="ECO:0000259" key="2">
    <source>
        <dbReference type="Pfam" id="PF25794"/>
    </source>
</evidence>
<dbReference type="InterPro" id="IPR058210">
    <property type="entry name" value="SACS/Nov_dom"/>
</dbReference>
<feature type="region of interest" description="Disordered" evidence="1">
    <location>
        <begin position="1353"/>
        <end position="1432"/>
    </location>
</feature>
<feature type="region of interest" description="Disordered" evidence="1">
    <location>
        <begin position="1454"/>
        <end position="1489"/>
    </location>
</feature>
<dbReference type="Pfam" id="PF25794">
    <property type="entry name" value="SACS"/>
    <property type="match status" value="1"/>
</dbReference>
<comment type="caution">
    <text evidence="3">The sequence shown here is derived from an EMBL/GenBank/DDBJ whole genome shotgun (WGS) entry which is preliminary data.</text>
</comment>
<dbReference type="SUPFAM" id="SSF55874">
    <property type="entry name" value="ATPase domain of HSP90 chaperone/DNA topoisomerase II/histidine kinase"/>
    <property type="match status" value="1"/>
</dbReference>
<sequence>MAANPLSALRKQTLHSTDDGAEEAVTVNTRALIDKVLARYSSEHTTLRELIQNAADACATSVEVRYYSSAADDREDGESLAKMQVVDAAGLQELVKKKIRRLVVKNDGMPFRDQDWSRLKRIAEGNPSDEKIGAFGVGFYSVFADCDEPFVSSGNAAMAFFWRGNSLFTRRAKLQTREDWTTFLLDHREPGDLPDLRSLCKFFATSLTFVKLERISLWMDDLLLCELRKKELPPATLGIPSSVHPKTKDGIAQITAVETANVQLDARYMNVTHYQPEKPPSAEGAFGGLGRLFFGRAAATQQQKKSNITATNLHDYTTASIFLRIATATIATSVGAKFAAELERATKKPPPKRTTISCLTMSKDELDASESESDIFSGVVPTKNGRIFIGFPTHQTTGIKAHFAAHSVIPTVERENIDLNARIVKTWNAELLRAAGILARIIYVDEMEMLRKRTAGLKPADLQELYAHAVHIMRQFTFEDSTPSLNVGNYVAEAFWSATYYTSIELLSTRGVLSSTKVRLADRVTFLEGLPLLPEALIKGAPEFVDTLRKGGFITEITFTDIQNSLADRPLSSEQSHAFLKWLSVEIQTGKLDDLQASMLLSGAIAMVPILNDKGEEVENGLAVPVSLAAIKYYVHVGRLAADIPLPPDCLPFALSKRLAIMDFDALGWKELEVGRWVAYVAARATNSGMSADHNIALSPAFAIKVLGIVSKNWDKLPADQKASIVDILSTKPCMPTKHGMKLPKEAYFPNVKLFPDLPVIHEVRNIKDKLLIALGVRKTVELTLVLERLMGGGGGGSGEKWSHVDLIKYLTSVRDDIPAEDIRKLHSVAICKTASDSTKLYKVNELYDPLDSLLKLGLPLLYWPGEWRAQSLEVAFLRRLGLRKYPTETTLIQLAAGQDQQLREMALRYLLDQFTANSYSTTTIKASQKAFLPLQKGGKDRLVRPCDCFTNPDSALLNFPVLRADLAAHAAKLGVATDPPIDECVSRLIASPPTTAQEARDMFSYMLPFASRISQRHLSALNSALIIPLPPPWPARTTPKQCYLGPSTHKYAGLFPFVNFGSSADSFLLICGCRAEPDTRELAFRLADDPNSFAQDEERSLGLLRAIADEWPTLKQDRNLVSRLQSSACLAAYRTSDKTDGEGGGVGKRTFVLGCAAEVYLIDDISLHGLFRNSLLAAPEDDRLESLYSALGSHTLSSAVEKTAAMGAALPGEQEDLRKLVIERVALFLEGNPEDLIRDAAWVERHLSVKGVASISYRMTFRGGVDKISVSKVVQRTAAVAVGKEGCLLWVTKDPEYYLIAQGMVKVLLKRPKPHSALLLESLLATDLERLIGRGYNVARILRRRDEERKQKLAQLKQTKEEQEKRAQAQHERLKEHQQELERKKAADEKTTRRLHEIPKVPESPTDRAPMPGAFTLSSPPPPLPIAAPPAIAAGGSGGFLSRGLSRFSQLLSDEKPQPPQAPTVNKPQSGARPIGEGSQPSTPRDVTASLQEAIRGLHPHTNQTLISSSNPLPPPPPESPTNCAAPKTLTYILTTPSGARVYSHVATSMLSREDMQGVEAFSILLKDVMAVFGGGSVAVYMGSLEGEQAGKGGTIAFNSGGSVFCNYAFFESLHRSPAMKAEAFKFWFVTMCHELAHNLVGQHGAAHSYFTESFVSEYFSAAAARLMAIEQQQGAGRPPAYRA</sequence>
<accession>A0A5J5ENX9</accession>
<dbReference type="InParanoid" id="A0A5J5ENX9"/>
<dbReference type="InterPro" id="IPR036890">
    <property type="entry name" value="HATPase_C_sf"/>
</dbReference>
<evidence type="ECO:0000313" key="3">
    <source>
        <dbReference type="EMBL" id="KAA8898498.1"/>
    </source>
</evidence>
<dbReference type="Proteomes" id="UP000326924">
    <property type="component" value="Unassembled WGS sequence"/>
</dbReference>